<name>A0A7J6DJ11_9TELE</name>
<gene>
    <name evidence="2" type="ORF">G5714_001152</name>
</gene>
<evidence type="ECO:0000313" key="3">
    <source>
        <dbReference type="Proteomes" id="UP000579812"/>
    </source>
</evidence>
<protein>
    <submittedName>
        <fullName evidence="2">Uncharacterized protein</fullName>
    </submittedName>
</protein>
<accession>A0A7J6DJ11</accession>
<feature type="region of interest" description="Disordered" evidence="1">
    <location>
        <begin position="81"/>
        <end position="117"/>
    </location>
</feature>
<dbReference type="Proteomes" id="UP000579812">
    <property type="component" value="Unassembled WGS sequence"/>
</dbReference>
<dbReference type="EMBL" id="JAAMOB010000001">
    <property type="protein sequence ID" value="KAF4119101.1"/>
    <property type="molecule type" value="Genomic_DNA"/>
</dbReference>
<proteinExistence type="predicted"/>
<feature type="compositionally biased region" description="Polar residues" evidence="1">
    <location>
        <begin position="100"/>
        <end position="117"/>
    </location>
</feature>
<comment type="caution">
    <text evidence="2">The sequence shown here is derived from an EMBL/GenBank/DDBJ whole genome shotgun (WGS) entry which is preliminary data.</text>
</comment>
<evidence type="ECO:0000313" key="2">
    <source>
        <dbReference type="EMBL" id="KAF4119101.1"/>
    </source>
</evidence>
<dbReference type="AlphaFoldDB" id="A0A7J6DJ11"/>
<keyword evidence="3" id="KW-1185">Reference proteome</keyword>
<reference evidence="2 3" key="1">
    <citation type="submission" date="2020-04" db="EMBL/GenBank/DDBJ databases">
        <title>Chromosome-level genome assembly of a cyprinid fish Onychostoma macrolepis by integration of Nanopore Sequencing, Bionano and Hi-C technology.</title>
        <authorList>
            <person name="Wang D."/>
        </authorList>
    </citation>
    <scope>NUCLEOTIDE SEQUENCE [LARGE SCALE GENOMIC DNA]</scope>
    <source>
        <strain evidence="2">SWU-2019</strain>
        <tissue evidence="2">Muscle</tissue>
    </source>
</reference>
<sequence>MPARASRPHNLFRLYLFDTASLDLPPNADERIHGQTNLPFQIPRWARPTRLTQRALSSWRTSTDVGEASRPHNFTFLSYSSDSVSPDPLNGRRREHSRPDNLTFSSPTLGKAYPSNTSVGVGLGHPPIFPFDGRRRLAISRHGSRPPANTVHLSLLSSHLFPRLARPTRPISPESQSPSDAARALPVSGFLFSLPVGKAIRPTL</sequence>
<evidence type="ECO:0000256" key="1">
    <source>
        <dbReference type="SAM" id="MobiDB-lite"/>
    </source>
</evidence>
<organism evidence="2 3">
    <name type="scientific">Onychostoma macrolepis</name>
    <dbReference type="NCBI Taxonomy" id="369639"/>
    <lineage>
        <taxon>Eukaryota</taxon>
        <taxon>Metazoa</taxon>
        <taxon>Chordata</taxon>
        <taxon>Craniata</taxon>
        <taxon>Vertebrata</taxon>
        <taxon>Euteleostomi</taxon>
        <taxon>Actinopterygii</taxon>
        <taxon>Neopterygii</taxon>
        <taxon>Teleostei</taxon>
        <taxon>Ostariophysi</taxon>
        <taxon>Cypriniformes</taxon>
        <taxon>Cyprinidae</taxon>
        <taxon>Acrossocheilinae</taxon>
        <taxon>Onychostoma</taxon>
    </lineage>
</organism>